<evidence type="ECO:0000313" key="3">
    <source>
        <dbReference type="Proteomes" id="UP000298616"/>
    </source>
</evidence>
<dbReference type="InterPro" id="IPR036514">
    <property type="entry name" value="SGNH_hydro_sf"/>
</dbReference>
<dbReference type="OrthoDB" id="9764164at2"/>
<proteinExistence type="predicted"/>
<dbReference type="SUPFAM" id="SSF52266">
    <property type="entry name" value="SGNH hydrolase"/>
    <property type="match status" value="2"/>
</dbReference>
<evidence type="ECO:0000313" key="2">
    <source>
        <dbReference type="EMBL" id="QCK15878.1"/>
    </source>
</evidence>
<sequence length="510" mass="54446">MKNIKFSIYTILSAWMLFSCTYDFPESTEPQEPTSGEADFSKVVAIGNSLTAGYMDGALYLSGQQNSYVAIMAEQMQDGYGGGDFNIPLVNSDHISGKLILANQPGGSPAPTPIDFIPNYPYEIQQIGPYDGDISALNNFGIPGVTIQTAQTPALGTPGNALFNGLYARIASSPGSSTLLGDAAAAMSDGGTFLVFWLGNNDVLGYATGGASNETILTDDAVFQGAFNNALNTMLSANPEAKGIVANIPYVIDIPYFTAIPYNSIGFTSDDEATIGALNNAFENFNNLMDLLSQNPELAPYQLQSRKVSYEVGENPILIADEDLLDLGPIFDQLQQNGDIDQNTRQALIPYEQSRPATSDDLFTLTSGAVLGTLANPNNPQSIIGVVVPLSDQYALTPEEKAVIKEKVDTFNGVINAAVNDNSDRLVLADVNAQLTLLRTSGVNINGSSLNATFVPPNGGFSVDGVHPNQRGHAWLANYMIDRINSKFGSNIEKINPNDYSGNSLPFVIQ</sequence>
<keyword evidence="1" id="KW-0732">Signal</keyword>
<dbReference type="Proteomes" id="UP000298616">
    <property type="component" value="Chromosome"/>
</dbReference>
<dbReference type="Gene3D" id="3.40.50.1110">
    <property type="entry name" value="SGNH hydrolase"/>
    <property type="match status" value="2"/>
</dbReference>
<dbReference type="AlphaFoldDB" id="A0A4D7K992"/>
<feature type="signal peptide" evidence="1">
    <location>
        <begin position="1"/>
        <end position="21"/>
    </location>
</feature>
<dbReference type="RefSeq" id="WP_137091476.1">
    <property type="nucleotide sequence ID" value="NZ_CP028923.1"/>
</dbReference>
<keyword evidence="3" id="KW-1185">Reference proteome</keyword>
<protein>
    <recommendedName>
        <fullName evidence="4">GDSL-like Lipase/Acylhydrolase</fullName>
    </recommendedName>
</protein>
<gene>
    <name evidence="2" type="ORF">DCC35_14550</name>
</gene>
<organism evidence="2 3">
    <name type="scientific">Mangrovivirga cuniculi</name>
    <dbReference type="NCBI Taxonomy" id="2715131"/>
    <lineage>
        <taxon>Bacteria</taxon>
        <taxon>Pseudomonadati</taxon>
        <taxon>Bacteroidota</taxon>
        <taxon>Cytophagia</taxon>
        <taxon>Cytophagales</taxon>
        <taxon>Mangrovivirgaceae</taxon>
        <taxon>Mangrovivirga</taxon>
    </lineage>
</organism>
<dbReference type="PROSITE" id="PS51257">
    <property type="entry name" value="PROKAR_LIPOPROTEIN"/>
    <property type="match status" value="1"/>
</dbReference>
<reference evidence="2 3" key="1">
    <citation type="submission" date="2018-04" db="EMBL/GenBank/DDBJ databases">
        <title>Complete genome uncultured novel isolate.</title>
        <authorList>
            <person name="Merlino G."/>
        </authorList>
    </citation>
    <scope>NUCLEOTIDE SEQUENCE [LARGE SCALE GENOMIC DNA]</scope>
    <source>
        <strain evidence="3">R1DC9</strain>
    </source>
</reference>
<evidence type="ECO:0000256" key="1">
    <source>
        <dbReference type="SAM" id="SignalP"/>
    </source>
</evidence>
<evidence type="ECO:0008006" key="4">
    <source>
        <dbReference type="Google" id="ProtNLM"/>
    </source>
</evidence>
<name>A0A4D7K992_9BACT</name>
<feature type="chain" id="PRO_5020980719" description="GDSL-like Lipase/Acylhydrolase" evidence="1">
    <location>
        <begin position="22"/>
        <end position="510"/>
    </location>
</feature>
<dbReference type="EMBL" id="CP028923">
    <property type="protein sequence ID" value="QCK15878.1"/>
    <property type="molecule type" value="Genomic_DNA"/>
</dbReference>
<accession>A0A4D7K992</accession>
<dbReference type="GO" id="GO:0016788">
    <property type="term" value="F:hydrolase activity, acting on ester bonds"/>
    <property type="evidence" value="ECO:0007669"/>
    <property type="project" value="UniProtKB-ARBA"/>
</dbReference>
<dbReference type="KEGG" id="fpf:DCC35_14550"/>